<dbReference type="PROSITE" id="PS51318">
    <property type="entry name" value="TAT"/>
    <property type="match status" value="1"/>
</dbReference>
<dbReference type="RefSeq" id="WP_183344068.1">
    <property type="nucleotide sequence ID" value="NZ_JACHNU010000006.1"/>
</dbReference>
<evidence type="ECO:0000256" key="4">
    <source>
        <dbReference type="ARBA" id="ARBA00022723"/>
    </source>
</evidence>
<dbReference type="PANTHER" id="PTHR30521">
    <property type="entry name" value="DEFERROCHELATASE/PEROXIDASE"/>
    <property type="match status" value="1"/>
</dbReference>
<comment type="cofactor">
    <cofactor evidence="1">
        <name>heme b</name>
        <dbReference type="ChEBI" id="CHEBI:60344"/>
    </cofactor>
</comment>
<evidence type="ECO:0000313" key="12">
    <source>
        <dbReference type="Proteomes" id="UP000585272"/>
    </source>
</evidence>
<keyword evidence="7" id="KW-0408">Iron</keyword>
<dbReference type="InterPro" id="IPR006311">
    <property type="entry name" value="TAT_signal"/>
</dbReference>
<evidence type="ECO:0000256" key="6">
    <source>
        <dbReference type="ARBA" id="ARBA00023002"/>
    </source>
</evidence>
<dbReference type="InterPro" id="IPR048327">
    <property type="entry name" value="Dyp_perox_N"/>
</dbReference>
<evidence type="ECO:0000256" key="5">
    <source>
        <dbReference type="ARBA" id="ARBA00022729"/>
    </source>
</evidence>
<evidence type="ECO:0000256" key="1">
    <source>
        <dbReference type="ARBA" id="ARBA00001970"/>
    </source>
</evidence>
<dbReference type="GO" id="GO:0046872">
    <property type="term" value="F:metal ion binding"/>
    <property type="evidence" value="ECO:0007669"/>
    <property type="project" value="UniProtKB-KW"/>
</dbReference>
<proteinExistence type="inferred from homology"/>
<keyword evidence="5" id="KW-0732">Signal</keyword>
<dbReference type="GO" id="GO:0020037">
    <property type="term" value="F:heme binding"/>
    <property type="evidence" value="ECO:0007669"/>
    <property type="project" value="InterPro"/>
</dbReference>
<gene>
    <name evidence="11" type="ORF">BDZ31_003833</name>
</gene>
<dbReference type="GO" id="GO:0004601">
    <property type="term" value="F:peroxidase activity"/>
    <property type="evidence" value="ECO:0007669"/>
    <property type="project" value="UniProtKB-KW"/>
</dbReference>
<evidence type="ECO:0000313" key="11">
    <source>
        <dbReference type="EMBL" id="MBB4664230.1"/>
    </source>
</evidence>
<dbReference type="NCBIfam" id="TIGR01413">
    <property type="entry name" value="Dyp_perox_fam"/>
    <property type="match status" value="1"/>
</dbReference>
<keyword evidence="12" id="KW-1185">Reference proteome</keyword>
<evidence type="ECO:0000259" key="10">
    <source>
        <dbReference type="Pfam" id="PF20628"/>
    </source>
</evidence>
<reference evidence="11 12" key="1">
    <citation type="submission" date="2020-08" db="EMBL/GenBank/DDBJ databases">
        <title>Genomic Encyclopedia of Archaeal and Bacterial Type Strains, Phase II (KMG-II): from individual species to whole genera.</title>
        <authorList>
            <person name="Goeker M."/>
        </authorList>
    </citation>
    <scope>NUCLEOTIDE SEQUENCE [LARGE SCALE GENOMIC DNA]</scope>
    <source>
        <strain evidence="11 12">DSM 23288</strain>
    </source>
</reference>
<feature type="domain" description="Dyp-type peroxidase N-terminal" evidence="9">
    <location>
        <begin position="48"/>
        <end position="201"/>
    </location>
</feature>
<sequence length="394" mass="41251">MRAPRVSRREALAGVAVGALAGGGAIHFAGGARSEARPPARPFDGARQAGIATPPQAHLTLAAFDLHTPDRADVPRLLRDWTALIVALCGGARDGAADAGVGAASTGHDTGERAGLDGAGLTITVGFGASLFDDRYGFAQRRPAGLATPLPGEAALDRARGGGDLLLQVRGEDRQVVFHAVHQLTNAALGIARRRWTQHGFLSRPAAGGTPRNLFGFKDGTVNPAPDDAAALVRHVWLPAGGPLAGGTYLVYRRVRMRMQAWDRSPLDVQERAIGRRKASGGPLTGGGETTPLALAAAPPRSHVRLAHPDANDGARILRRAYNYDDGATADGEQDAGMAFVCFAADPARQVAPMLARMLRDDELHRYLVHTAGGIYAVPPAPGRGEHIGEELLS</sequence>
<evidence type="ECO:0000256" key="7">
    <source>
        <dbReference type="ARBA" id="ARBA00023004"/>
    </source>
</evidence>
<dbReference type="Proteomes" id="UP000585272">
    <property type="component" value="Unassembled WGS sequence"/>
</dbReference>
<keyword evidence="2 11" id="KW-0575">Peroxidase</keyword>
<evidence type="ECO:0000256" key="2">
    <source>
        <dbReference type="ARBA" id="ARBA00022559"/>
    </source>
</evidence>
<dbReference type="Pfam" id="PF20628">
    <property type="entry name" value="Dyp_perox_C"/>
    <property type="match status" value="1"/>
</dbReference>
<dbReference type="InterPro" id="IPR048328">
    <property type="entry name" value="Dyp_perox_C"/>
</dbReference>
<feature type="domain" description="Dyp-type peroxidase C-terminal" evidence="10">
    <location>
        <begin position="210"/>
        <end position="381"/>
    </location>
</feature>
<dbReference type="GO" id="GO:0005829">
    <property type="term" value="C:cytosol"/>
    <property type="evidence" value="ECO:0007669"/>
    <property type="project" value="TreeGrafter"/>
</dbReference>
<accession>A0A840IJW0</accession>
<dbReference type="Pfam" id="PF04261">
    <property type="entry name" value="Dyp_perox_N"/>
    <property type="match status" value="1"/>
</dbReference>
<dbReference type="EMBL" id="JACHNU010000006">
    <property type="protein sequence ID" value="MBB4664230.1"/>
    <property type="molecule type" value="Genomic_DNA"/>
</dbReference>
<dbReference type="PANTHER" id="PTHR30521:SF4">
    <property type="entry name" value="DEFERROCHELATASE"/>
    <property type="match status" value="1"/>
</dbReference>
<dbReference type="SUPFAM" id="SSF54909">
    <property type="entry name" value="Dimeric alpha+beta barrel"/>
    <property type="match status" value="1"/>
</dbReference>
<evidence type="ECO:0000256" key="3">
    <source>
        <dbReference type="ARBA" id="ARBA00022617"/>
    </source>
</evidence>
<evidence type="ECO:0000259" key="9">
    <source>
        <dbReference type="Pfam" id="PF04261"/>
    </source>
</evidence>
<dbReference type="PROSITE" id="PS51404">
    <property type="entry name" value="DYP_PEROXIDASE"/>
    <property type="match status" value="1"/>
</dbReference>
<keyword evidence="3" id="KW-0349">Heme</keyword>
<evidence type="ECO:0000256" key="8">
    <source>
        <dbReference type="ARBA" id="ARBA00025737"/>
    </source>
</evidence>
<comment type="similarity">
    <text evidence="8">Belongs to the DyP-type peroxidase family.</text>
</comment>
<keyword evidence="6 11" id="KW-0560">Oxidoreductase</keyword>
<dbReference type="AlphaFoldDB" id="A0A840IJW0"/>
<dbReference type="EC" id="1.11.1.-" evidence="11"/>
<protein>
    <submittedName>
        <fullName evidence="11">Deferrochelatase/peroxidase EfeB</fullName>
        <ecNumber evidence="11">1.11.1.-</ecNumber>
    </submittedName>
</protein>
<name>A0A840IJW0_9ACTN</name>
<dbReference type="InterPro" id="IPR011008">
    <property type="entry name" value="Dimeric_a/b-barrel"/>
</dbReference>
<dbReference type="InterPro" id="IPR006314">
    <property type="entry name" value="Dyp_peroxidase"/>
</dbReference>
<comment type="caution">
    <text evidence="11">The sequence shown here is derived from an EMBL/GenBank/DDBJ whole genome shotgun (WGS) entry which is preliminary data.</text>
</comment>
<keyword evidence="4" id="KW-0479">Metal-binding</keyword>
<organism evidence="11 12">
    <name type="scientific">Conexibacter arvalis</name>
    <dbReference type="NCBI Taxonomy" id="912552"/>
    <lineage>
        <taxon>Bacteria</taxon>
        <taxon>Bacillati</taxon>
        <taxon>Actinomycetota</taxon>
        <taxon>Thermoleophilia</taxon>
        <taxon>Solirubrobacterales</taxon>
        <taxon>Conexibacteraceae</taxon>
        <taxon>Conexibacter</taxon>
    </lineage>
</organism>